<keyword evidence="6" id="KW-0411">Iron-sulfur</keyword>
<dbReference type="KEGG" id="gbi:PG2T_01220"/>
<keyword evidence="9" id="KW-1185">Reference proteome</keyword>
<reference evidence="9" key="1">
    <citation type="submission" date="2016-03" db="EMBL/GenBank/DDBJ databases">
        <title>Complete genome sequence of Solimmundus cernigliae, representing a novel lineage of polycyclic aromatic hydrocarbon degraders within the Gammaproteobacteria.</title>
        <authorList>
            <person name="Singleton D.R."/>
            <person name="Dickey A.N."/>
            <person name="Scholl E.H."/>
            <person name="Wright F.A."/>
            <person name="Aitken M.D."/>
        </authorList>
    </citation>
    <scope>NUCLEOTIDE SEQUENCE [LARGE SCALE GENOMIC DNA]</scope>
    <source>
        <strain evidence="9">TR3.2</strain>
    </source>
</reference>
<evidence type="ECO:0000256" key="2">
    <source>
        <dbReference type="ARBA" id="ARBA00022714"/>
    </source>
</evidence>
<dbReference type="PROSITE" id="PS51296">
    <property type="entry name" value="RIESKE"/>
    <property type="match status" value="1"/>
</dbReference>
<dbReference type="PANTHER" id="PTHR43756:SF1">
    <property type="entry name" value="3-PHENYLPROPIONATE_CINNAMIC ACID DIOXYGENASE SUBUNIT ALPHA"/>
    <property type="match status" value="1"/>
</dbReference>
<dbReference type="GO" id="GO:0016491">
    <property type="term" value="F:oxidoreductase activity"/>
    <property type="evidence" value="ECO:0007669"/>
    <property type="project" value="UniProtKB-KW"/>
</dbReference>
<dbReference type="InParanoid" id="A0A1B1YQA7"/>
<evidence type="ECO:0000256" key="4">
    <source>
        <dbReference type="ARBA" id="ARBA00023002"/>
    </source>
</evidence>
<sequence length="434" mass="48125">MPTDSDWVDVEAGTAARAIFTDEAIWQLEQERVFAKSWLFLAHETEIPQPGDYVTRQLSNDPVLVVRGDDGQVRAFHNSCSHRGTQVCRADAGNAKTFRCPYHGWVYGLDGKLKQAAYPPEIATLIGEVGDNLIPMAKVASYAGLVFGTWDPDAPSLDDYLGDSRFYIDLFANRSPAGMEVLGPPQRWVFKANWKLGALNFGADGPHAASVHGPITYLTLSVPQDVVVQQLMNSPAVVIGKGHSCIFLELPPEAPDYAGFAPELVPYYQQTLSAAQQRFMARGLTKVMTNFPNTSWVESSVRFDGKSPPIPFCNLRTWQPLGAQQTEVWNWLLIEKEAAEEFKQASYEIGIRTFSVGGTFDQDDAEAWAAINHGCRGTIGARYPVDFRGTRYYRDKPIADFHGPGTAYPSTYSEMSEFALLIHWQKLMRGEAAA</sequence>
<keyword evidence="2" id="KW-0001">2Fe-2S</keyword>
<feature type="domain" description="Rieske" evidence="7">
    <location>
        <begin position="38"/>
        <end position="136"/>
    </location>
</feature>
<evidence type="ECO:0000256" key="6">
    <source>
        <dbReference type="ARBA" id="ARBA00023014"/>
    </source>
</evidence>
<dbReference type="Gene3D" id="2.102.10.10">
    <property type="entry name" value="Rieske [2Fe-2S] iron-sulphur domain"/>
    <property type="match status" value="1"/>
</dbReference>
<evidence type="ECO:0000259" key="7">
    <source>
        <dbReference type="PROSITE" id="PS51296"/>
    </source>
</evidence>
<evidence type="ECO:0000256" key="1">
    <source>
        <dbReference type="ARBA" id="ARBA00008751"/>
    </source>
</evidence>
<keyword evidence="3" id="KW-0479">Metal-binding</keyword>
<dbReference type="SUPFAM" id="SSF50022">
    <property type="entry name" value="ISP domain"/>
    <property type="match status" value="1"/>
</dbReference>
<dbReference type="InterPro" id="IPR001663">
    <property type="entry name" value="Rng_hydr_dOase-A"/>
</dbReference>
<protein>
    <recommendedName>
        <fullName evidence="7">Rieske domain-containing protein</fullName>
    </recommendedName>
</protein>
<dbReference type="PANTHER" id="PTHR43756">
    <property type="entry name" value="CHOLINE MONOOXYGENASE, CHLOROPLASTIC"/>
    <property type="match status" value="1"/>
</dbReference>
<evidence type="ECO:0000313" key="8">
    <source>
        <dbReference type="EMBL" id="ANX02945.1"/>
    </source>
</evidence>
<dbReference type="PRINTS" id="PR00090">
    <property type="entry name" value="RNGDIOXGNASE"/>
</dbReference>
<dbReference type="InterPro" id="IPR015881">
    <property type="entry name" value="ARHD_Rieske_2Fe_2S"/>
</dbReference>
<dbReference type="Pfam" id="PF00355">
    <property type="entry name" value="Rieske"/>
    <property type="match status" value="1"/>
</dbReference>
<dbReference type="InterPro" id="IPR036922">
    <property type="entry name" value="Rieske_2Fe-2S_sf"/>
</dbReference>
<dbReference type="STRING" id="1810504.PG2T_01220"/>
<accession>A0A1B1YQA7</accession>
<keyword evidence="5" id="KW-0408">Iron</keyword>
<dbReference type="AlphaFoldDB" id="A0A1B1YQA7"/>
<comment type="similarity">
    <text evidence="1">Belongs to the bacterial ring-hydroxylating dioxygenase alpha subunit family.</text>
</comment>
<proteinExistence type="inferred from homology"/>
<gene>
    <name evidence="8" type="ORF">PG2T_01220</name>
</gene>
<dbReference type="Gene3D" id="3.90.380.10">
    <property type="entry name" value="Naphthalene 1,2-dioxygenase Alpha Subunit, Chain A, domain 1"/>
    <property type="match status" value="1"/>
</dbReference>
<keyword evidence="4" id="KW-0560">Oxidoreductase</keyword>
<dbReference type="SUPFAM" id="SSF55961">
    <property type="entry name" value="Bet v1-like"/>
    <property type="match status" value="1"/>
</dbReference>
<dbReference type="GO" id="GO:0005506">
    <property type="term" value="F:iron ion binding"/>
    <property type="evidence" value="ECO:0007669"/>
    <property type="project" value="InterPro"/>
</dbReference>
<organism evidence="8 9">
    <name type="scientific">Immundisolibacter cernigliae</name>
    <dbReference type="NCBI Taxonomy" id="1810504"/>
    <lineage>
        <taxon>Bacteria</taxon>
        <taxon>Pseudomonadati</taxon>
        <taxon>Pseudomonadota</taxon>
        <taxon>Gammaproteobacteria</taxon>
        <taxon>Immundisolibacterales</taxon>
        <taxon>Immundisolibacteraceae</taxon>
        <taxon>Immundisolibacter</taxon>
    </lineage>
</organism>
<dbReference type="Proteomes" id="UP000092952">
    <property type="component" value="Chromosome"/>
</dbReference>
<evidence type="ECO:0000256" key="3">
    <source>
        <dbReference type="ARBA" id="ARBA00022723"/>
    </source>
</evidence>
<evidence type="ECO:0000313" key="9">
    <source>
        <dbReference type="Proteomes" id="UP000092952"/>
    </source>
</evidence>
<dbReference type="GO" id="GO:0051537">
    <property type="term" value="F:2 iron, 2 sulfur cluster binding"/>
    <property type="evidence" value="ECO:0007669"/>
    <property type="project" value="UniProtKB-KW"/>
</dbReference>
<evidence type="ECO:0000256" key="5">
    <source>
        <dbReference type="ARBA" id="ARBA00023004"/>
    </source>
</evidence>
<dbReference type="EMBL" id="CP014671">
    <property type="protein sequence ID" value="ANX02945.1"/>
    <property type="molecule type" value="Genomic_DNA"/>
</dbReference>
<name>A0A1B1YQA7_9GAMM</name>
<dbReference type="InterPro" id="IPR017941">
    <property type="entry name" value="Rieske_2Fe-2S"/>
</dbReference>
<dbReference type="PROSITE" id="PS00570">
    <property type="entry name" value="RING_HYDROXYL_ALPHA"/>
    <property type="match status" value="1"/>
</dbReference>